<evidence type="ECO:0000313" key="2">
    <source>
        <dbReference type="EMBL" id="MEZ8054256.1"/>
    </source>
</evidence>
<feature type="domain" description="EcoEI R protein C-terminal" evidence="1">
    <location>
        <begin position="27"/>
        <end position="182"/>
    </location>
</feature>
<dbReference type="InterPro" id="IPR013670">
    <property type="entry name" value="EcoEI_R_C_dom"/>
</dbReference>
<sequence>FHVNGVPVKALAERVQYYDSDGKLVTESFKDYTRKTMVKQFSSLDEFTKRWNESDRKQAIIDELAEAGILWEALEDEVGKDMDPFDMICHVVYDQPALTRKERADNVKKRNYFTKYGDTAQQVLNNLLDKYADGGVTEVENITVLKVAPFNEIGSMKEIINNGFGGKPQYLEAVHDLEMAIYQSA</sequence>
<reference evidence="2 3" key="1">
    <citation type="submission" date="2024-06" db="EMBL/GenBank/DDBJ databases">
        <authorList>
            <person name="Steensen K."/>
            <person name="Seneca J."/>
            <person name="Bartlau N."/>
            <person name="Yu A.X."/>
            <person name="Polz M.F."/>
        </authorList>
    </citation>
    <scope>NUCLEOTIDE SEQUENCE [LARGE SCALE GENOMIC DNA]</scope>
    <source>
        <strain evidence="2 3">1F9</strain>
    </source>
</reference>
<dbReference type="Pfam" id="PF08463">
    <property type="entry name" value="EcoEI_R_C"/>
    <property type="match status" value="1"/>
</dbReference>
<dbReference type="EMBL" id="JBGOOL010000037">
    <property type="protein sequence ID" value="MEZ8054256.1"/>
    <property type="molecule type" value="Genomic_DNA"/>
</dbReference>
<feature type="non-terminal residue" evidence="2">
    <location>
        <position position="1"/>
    </location>
</feature>
<accession>A0ABV4KPA9</accession>
<proteinExistence type="predicted"/>
<gene>
    <name evidence="2" type="ORF">ACED57_14000</name>
</gene>
<keyword evidence="3" id="KW-1185">Reference proteome</keyword>
<evidence type="ECO:0000259" key="1">
    <source>
        <dbReference type="Pfam" id="PF08463"/>
    </source>
</evidence>
<dbReference type="RefSeq" id="WP_371707949.1">
    <property type="nucleotide sequence ID" value="NZ_JBGOOL010000037.1"/>
</dbReference>
<organism evidence="2 3">
    <name type="scientific">Vibrio atlanticus</name>
    <dbReference type="NCBI Taxonomy" id="693153"/>
    <lineage>
        <taxon>Bacteria</taxon>
        <taxon>Pseudomonadati</taxon>
        <taxon>Pseudomonadota</taxon>
        <taxon>Gammaproteobacteria</taxon>
        <taxon>Vibrionales</taxon>
        <taxon>Vibrionaceae</taxon>
        <taxon>Vibrio</taxon>
    </lineage>
</organism>
<protein>
    <submittedName>
        <fullName evidence="2">Type I restriction-modification enzyme R subunit C-terminal domain-containing protein</fullName>
    </submittedName>
</protein>
<name>A0ABV4KPA9_9VIBR</name>
<dbReference type="Proteomes" id="UP001569175">
    <property type="component" value="Unassembled WGS sequence"/>
</dbReference>
<evidence type="ECO:0000313" key="3">
    <source>
        <dbReference type="Proteomes" id="UP001569175"/>
    </source>
</evidence>
<comment type="caution">
    <text evidence="2">The sequence shown here is derived from an EMBL/GenBank/DDBJ whole genome shotgun (WGS) entry which is preliminary data.</text>
</comment>